<evidence type="ECO:0000313" key="8">
    <source>
        <dbReference type="EMBL" id="QDV48982.1"/>
    </source>
</evidence>
<dbReference type="InterPro" id="IPR020568">
    <property type="entry name" value="Ribosomal_Su5_D2-typ_SF"/>
</dbReference>
<dbReference type="PROSITE" id="PS00360">
    <property type="entry name" value="RIBOSOMAL_S9"/>
    <property type="match status" value="1"/>
</dbReference>
<dbReference type="GO" id="GO:0006412">
    <property type="term" value="P:translation"/>
    <property type="evidence" value="ECO:0007669"/>
    <property type="project" value="UniProtKB-UniRule"/>
</dbReference>
<dbReference type="Gene3D" id="3.30.230.10">
    <property type="match status" value="1"/>
</dbReference>
<dbReference type="InterPro" id="IPR023035">
    <property type="entry name" value="Ribosomal_uS9_bac/plastid"/>
</dbReference>
<dbReference type="PANTHER" id="PTHR21569:SF1">
    <property type="entry name" value="SMALL RIBOSOMAL SUBUNIT PROTEIN US9M"/>
    <property type="match status" value="1"/>
</dbReference>
<evidence type="ECO:0000256" key="1">
    <source>
        <dbReference type="ARBA" id="ARBA00005251"/>
    </source>
</evidence>
<dbReference type="InterPro" id="IPR014721">
    <property type="entry name" value="Ribsml_uS5_D2-typ_fold_subgr"/>
</dbReference>
<dbReference type="AlphaFoldDB" id="A0A518I7A9"/>
<sequence length="204" mass="22195">MENETPEENVTEETTEQQTPVEAETATSEEATADTMTTTSGVPELTLGSTLPTEGEGDAEDDVIKPEPVIRGKLDKHGVAMGTGRRKTAVARVRIKAGSGSLTINGGSLEDYLKVERDRQMVEAPLKATETFGKVDVWVRVNGGGTTGQTGAIVLGIARALEAYNNQFHETLSAGRFLTRDSRMVERKKFGFKKARKSFQFSKR</sequence>
<protein>
    <recommendedName>
        <fullName evidence="4 5">Small ribosomal subunit protein uS9</fullName>
    </recommendedName>
</protein>
<organism evidence="8 9">
    <name type="scientific">Gimesia fumaroli</name>
    <dbReference type="NCBI Taxonomy" id="2527976"/>
    <lineage>
        <taxon>Bacteria</taxon>
        <taxon>Pseudomonadati</taxon>
        <taxon>Planctomycetota</taxon>
        <taxon>Planctomycetia</taxon>
        <taxon>Planctomycetales</taxon>
        <taxon>Planctomycetaceae</taxon>
        <taxon>Gimesia</taxon>
    </lineage>
</organism>
<dbReference type="KEGG" id="gfm:Enr17x_09970"/>
<proteinExistence type="inferred from homology"/>
<dbReference type="FunFam" id="3.30.230.10:FF:000001">
    <property type="entry name" value="30S ribosomal protein S9"/>
    <property type="match status" value="1"/>
</dbReference>
<keyword evidence="2 5" id="KW-0689">Ribosomal protein</keyword>
<dbReference type="PANTHER" id="PTHR21569">
    <property type="entry name" value="RIBOSOMAL PROTEIN S9"/>
    <property type="match status" value="1"/>
</dbReference>
<evidence type="ECO:0000256" key="3">
    <source>
        <dbReference type="ARBA" id="ARBA00023274"/>
    </source>
</evidence>
<evidence type="ECO:0000313" key="9">
    <source>
        <dbReference type="Proteomes" id="UP000318313"/>
    </source>
</evidence>
<accession>A0A518I7A9</accession>
<dbReference type="RefSeq" id="WP_390622520.1">
    <property type="nucleotide sequence ID" value="NZ_CP037452.1"/>
</dbReference>
<dbReference type="Pfam" id="PF00380">
    <property type="entry name" value="Ribosomal_S9"/>
    <property type="match status" value="1"/>
</dbReference>
<dbReference type="NCBIfam" id="NF001099">
    <property type="entry name" value="PRK00132.1"/>
    <property type="match status" value="1"/>
</dbReference>
<reference evidence="8 9" key="1">
    <citation type="submission" date="2019-03" db="EMBL/GenBank/DDBJ databases">
        <title>Deep-cultivation of Planctomycetes and their phenomic and genomic characterization uncovers novel biology.</title>
        <authorList>
            <person name="Wiegand S."/>
            <person name="Jogler M."/>
            <person name="Boedeker C."/>
            <person name="Pinto D."/>
            <person name="Vollmers J."/>
            <person name="Rivas-Marin E."/>
            <person name="Kohn T."/>
            <person name="Peeters S.H."/>
            <person name="Heuer A."/>
            <person name="Rast P."/>
            <person name="Oberbeckmann S."/>
            <person name="Bunk B."/>
            <person name="Jeske O."/>
            <person name="Meyerdierks A."/>
            <person name="Storesund J.E."/>
            <person name="Kallscheuer N."/>
            <person name="Luecker S."/>
            <person name="Lage O.M."/>
            <person name="Pohl T."/>
            <person name="Merkel B.J."/>
            <person name="Hornburger P."/>
            <person name="Mueller R.-W."/>
            <person name="Bruemmer F."/>
            <person name="Labrenz M."/>
            <person name="Spormann A.M."/>
            <person name="Op den Camp H."/>
            <person name="Overmann J."/>
            <person name="Amann R."/>
            <person name="Jetten M.S.M."/>
            <person name="Mascher T."/>
            <person name="Medema M.H."/>
            <person name="Devos D.P."/>
            <person name="Kaster A.-K."/>
            <person name="Ovreas L."/>
            <person name="Rohde M."/>
            <person name="Galperin M.Y."/>
            <person name="Jogler C."/>
        </authorList>
    </citation>
    <scope>NUCLEOTIDE SEQUENCE [LARGE SCALE GENOMIC DNA]</scope>
    <source>
        <strain evidence="8 9">Enr17</strain>
    </source>
</reference>
<evidence type="ECO:0000256" key="6">
    <source>
        <dbReference type="RuleBase" id="RU003815"/>
    </source>
</evidence>
<feature type="compositionally biased region" description="Acidic residues" evidence="7">
    <location>
        <begin position="1"/>
        <end position="15"/>
    </location>
</feature>
<dbReference type="InterPro" id="IPR000754">
    <property type="entry name" value="Ribosomal_uS9"/>
</dbReference>
<dbReference type="GO" id="GO:0003723">
    <property type="term" value="F:RNA binding"/>
    <property type="evidence" value="ECO:0007669"/>
    <property type="project" value="TreeGrafter"/>
</dbReference>
<dbReference type="InterPro" id="IPR020574">
    <property type="entry name" value="Ribosomal_uS9_CS"/>
</dbReference>
<keyword evidence="9" id="KW-1185">Reference proteome</keyword>
<keyword evidence="3 5" id="KW-0687">Ribonucleoprotein</keyword>
<evidence type="ECO:0000256" key="2">
    <source>
        <dbReference type="ARBA" id="ARBA00022980"/>
    </source>
</evidence>
<comment type="similarity">
    <text evidence="1 5 6">Belongs to the universal ribosomal protein uS9 family.</text>
</comment>
<feature type="compositionally biased region" description="Low complexity" evidence="7">
    <location>
        <begin position="16"/>
        <end position="39"/>
    </location>
</feature>
<dbReference type="SUPFAM" id="SSF54211">
    <property type="entry name" value="Ribosomal protein S5 domain 2-like"/>
    <property type="match status" value="1"/>
</dbReference>
<dbReference type="GO" id="GO:0003735">
    <property type="term" value="F:structural constituent of ribosome"/>
    <property type="evidence" value="ECO:0007669"/>
    <property type="project" value="InterPro"/>
</dbReference>
<dbReference type="GO" id="GO:0005737">
    <property type="term" value="C:cytoplasm"/>
    <property type="evidence" value="ECO:0007669"/>
    <property type="project" value="UniProtKB-ARBA"/>
</dbReference>
<name>A0A518I7A9_9PLAN</name>
<evidence type="ECO:0000256" key="4">
    <source>
        <dbReference type="ARBA" id="ARBA00035259"/>
    </source>
</evidence>
<dbReference type="Proteomes" id="UP000318313">
    <property type="component" value="Chromosome"/>
</dbReference>
<gene>
    <name evidence="5 8" type="primary">rpsI</name>
    <name evidence="8" type="ORF">Enr17x_09970</name>
</gene>
<feature type="region of interest" description="Disordered" evidence="7">
    <location>
        <begin position="1"/>
        <end position="67"/>
    </location>
</feature>
<evidence type="ECO:0000256" key="7">
    <source>
        <dbReference type="SAM" id="MobiDB-lite"/>
    </source>
</evidence>
<dbReference type="EMBL" id="CP037452">
    <property type="protein sequence ID" value="QDV48982.1"/>
    <property type="molecule type" value="Genomic_DNA"/>
</dbReference>
<dbReference type="HAMAP" id="MF_00532_B">
    <property type="entry name" value="Ribosomal_uS9_B"/>
    <property type="match status" value="1"/>
</dbReference>
<dbReference type="GO" id="GO:0015935">
    <property type="term" value="C:small ribosomal subunit"/>
    <property type="evidence" value="ECO:0007669"/>
    <property type="project" value="TreeGrafter"/>
</dbReference>
<evidence type="ECO:0000256" key="5">
    <source>
        <dbReference type="HAMAP-Rule" id="MF_00532"/>
    </source>
</evidence>